<dbReference type="GO" id="GO:0000976">
    <property type="term" value="F:transcription cis-regulatory region binding"/>
    <property type="evidence" value="ECO:0007669"/>
    <property type="project" value="TreeGrafter"/>
</dbReference>
<keyword evidence="7" id="KW-0175">Coiled coil</keyword>
<dbReference type="CDD" id="cd00130">
    <property type="entry name" value="PAS"/>
    <property type="match status" value="1"/>
</dbReference>
<evidence type="ECO:0000256" key="1">
    <source>
        <dbReference type="ARBA" id="ARBA00022553"/>
    </source>
</evidence>
<dbReference type="InterPro" id="IPR035965">
    <property type="entry name" value="PAS-like_dom_sf"/>
</dbReference>
<evidence type="ECO:0000256" key="5">
    <source>
        <dbReference type="ARBA" id="ARBA00023163"/>
    </source>
</evidence>
<dbReference type="CDD" id="cd06170">
    <property type="entry name" value="LuxR_C_like"/>
    <property type="match status" value="1"/>
</dbReference>
<dbReference type="InterPro" id="IPR000792">
    <property type="entry name" value="Tscrpt_reg_LuxR_C"/>
</dbReference>
<protein>
    <submittedName>
        <fullName evidence="11">Two-component system response regulator</fullName>
    </submittedName>
</protein>
<dbReference type="Pfam" id="PF00196">
    <property type="entry name" value="GerE"/>
    <property type="match status" value="1"/>
</dbReference>
<gene>
    <name evidence="11" type="ORF">B1A74_05070</name>
</gene>
<dbReference type="InterPro" id="IPR013656">
    <property type="entry name" value="PAS_4"/>
</dbReference>
<dbReference type="Gene3D" id="1.10.10.10">
    <property type="entry name" value="Winged helix-like DNA-binding domain superfamily/Winged helix DNA-binding domain"/>
    <property type="match status" value="1"/>
</dbReference>
<dbReference type="GO" id="GO:0000156">
    <property type="term" value="F:phosphorelay response regulator activity"/>
    <property type="evidence" value="ECO:0007669"/>
    <property type="project" value="TreeGrafter"/>
</dbReference>
<reference evidence="11 12" key="1">
    <citation type="submission" date="2017-02" db="EMBL/GenBank/DDBJ databases">
        <title>Genomic diversity within the haloalkaliphilic genus Thioalkalivibrio.</title>
        <authorList>
            <person name="Ahn A.-C."/>
            <person name="Meier-Kolthoff J."/>
            <person name="Overmars L."/>
            <person name="Richter M."/>
            <person name="Woyke T."/>
            <person name="Sorokin D.Y."/>
            <person name="Muyzer G."/>
        </authorList>
    </citation>
    <scope>NUCLEOTIDE SEQUENCE [LARGE SCALE GENOMIC DNA]</scope>
    <source>
        <strain evidence="11 12">HL17</strain>
    </source>
</reference>
<dbReference type="Proteomes" id="UP000189177">
    <property type="component" value="Unassembled WGS sequence"/>
</dbReference>
<name>A0A1V2ZZV6_9GAMM</name>
<feature type="domain" description="HTH luxR-type" evidence="8">
    <location>
        <begin position="298"/>
        <end position="363"/>
    </location>
</feature>
<dbReference type="CDD" id="cd17574">
    <property type="entry name" value="REC_OmpR"/>
    <property type="match status" value="1"/>
</dbReference>
<evidence type="ECO:0000259" key="9">
    <source>
        <dbReference type="PROSITE" id="PS50110"/>
    </source>
</evidence>
<evidence type="ECO:0000256" key="3">
    <source>
        <dbReference type="ARBA" id="ARBA00023015"/>
    </source>
</evidence>
<dbReference type="InterPro" id="IPR011006">
    <property type="entry name" value="CheY-like_superfamily"/>
</dbReference>
<dbReference type="PANTHER" id="PTHR48111:SF1">
    <property type="entry name" value="TWO-COMPONENT RESPONSE REGULATOR ORR33"/>
    <property type="match status" value="1"/>
</dbReference>
<dbReference type="PANTHER" id="PTHR48111">
    <property type="entry name" value="REGULATOR OF RPOS"/>
    <property type="match status" value="1"/>
</dbReference>
<dbReference type="STRING" id="252474.B1A74_05070"/>
<dbReference type="PROSITE" id="PS50112">
    <property type="entry name" value="PAS"/>
    <property type="match status" value="1"/>
</dbReference>
<dbReference type="Gene3D" id="3.40.50.2300">
    <property type="match status" value="1"/>
</dbReference>
<dbReference type="InterPro" id="IPR036388">
    <property type="entry name" value="WH-like_DNA-bd_sf"/>
</dbReference>
<evidence type="ECO:0000313" key="11">
    <source>
        <dbReference type="EMBL" id="OOC10648.1"/>
    </source>
</evidence>
<dbReference type="InterPro" id="IPR016032">
    <property type="entry name" value="Sig_transdc_resp-reg_C-effctor"/>
</dbReference>
<dbReference type="OrthoDB" id="8874570at2"/>
<dbReference type="SMART" id="SM00091">
    <property type="entry name" value="PAS"/>
    <property type="match status" value="1"/>
</dbReference>
<evidence type="ECO:0000259" key="8">
    <source>
        <dbReference type="PROSITE" id="PS50043"/>
    </source>
</evidence>
<dbReference type="PRINTS" id="PR00038">
    <property type="entry name" value="HTHLUXR"/>
</dbReference>
<comment type="caution">
    <text evidence="11">The sequence shown here is derived from an EMBL/GenBank/DDBJ whole genome shotgun (WGS) entry which is preliminary data.</text>
</comment>
<dbReference type="InterPro" id="IPR000014">
    <property type="entry name" value="PAS"/>
</dbReference>
<dbReference type="GO" id="GO:0005829">
    <property type="term" value="C:cytosol"/>
    <property type="evidence" value="ECO:0007669"/>
    <property type="project" value="TreeGrafter"/>
</dbReference>
<dbReference type="SMART" id="SM00421">
    <property type="entry name" value="HTH_LUXR"/>
    <property type="match status" value="1"/>
</dbReference>
<accession>A0A1V2ZZV6</accession>
<evidence type="ECO:0000256" key="2">
    <source>
        <dbReference type="ARBA" id="ARBA00023012"/>
    </source>
</evidence>
<dbReference type="EMBL" id="MUZR01000013">
    <property type="protein sequence ID" value="OOC10648.1"/>
    <property type="molecule type" value="Genomic_DNA"/>
</dbReference>
<keyword evidence="2" id="KW-0902">Two-component regulatory system</keyword>
<keyword evidence="4" id="KW-0238">DNA-binding</keyword>
<evidence type="ECO:0000313" key="12">
    <source>
        <dbReference type="Proteomes" id="UP000189177"/>
    </source>
</evidence>
<dbReference type="PROSITE" id="PS50043">
    <property type="entry name" value="HTH_LUXR_2"/>
    <property type="match status" value="1"/>
</dbReference>
<dbReference type="GO" id="GO:0006355">
    <property type="term" value="P:regulation of DNA-templated transcription"/>
    <property type="evidence" value="ECO:0007669"/>
    <property type="project" value="InterPro"/>
</dbReference>
<dbReference type="SUPFAM" id="SSF55785">
    <property type="entry name" value="PYP-like sensor domain (PAS domain)"/>
    <property type="match status" value="1"/>
</dbReference>
<dbReference type="Gene3D" id="3.30.450.20">
    <property type="entry name" value="PAS domain"/>
    <property type="match status" value="1"/>
</dbReference>
<dbReference type="Pfam" id="PF08448">
    <property type="entry name" value="PAS_4"/>
    <property type="match status" value="1"/>
</dbReference>
<keyword evidence="1 6" id="KW-0597">Phosphoprotein</keyword>
<keyword evidence="3" id="KW-0805">Transcription regulation</keyword>
<dbReference type="SMART" id="SM00448">
    <property type="entry name" value="REC"/>
    <property type="match status" value="1"/>
</dbReference>
<dbReference type="SUPFAM" id="SSF46894">
    <property type="entry name" value="C-terminal effector domain of the bipartite response regulators"/>
    <property type="match status" value="1"/>
</dbReference>
<evidence type="ECO:0000256" key="7">
    <source>
        <dbReference type="SAM" id="Coils"/>
    </source>
</evidence>
<dbReference type="PROSITE" id="PS00622">
    <property type="entry name" value="HTH_LUXR_1"/>
    <property type="match status" value="1"/>
</dbReference>
<dbReference type="InterPro" id="IPR001789">
    <property type="entry name" value="Sig_transdc_resp-reg_receiver"/>
</dbReference>
<dbReference type="AlphaFoldDB" id="A0A1V2ZZV6"/>
<keyword evidence="12" id="KW-1185">Reference proteome</keyword>
<evidence type="ECO:0000259" key="10">
    <source>
        <dbReference type="PROSITE" id="PS50112"/>
    </source>
</evidence>
<organism evidence="11 12">
    <name type="scientific">Thioalkalivibrio halophilus</name>
    <dbReference type="NCBI Taxonomy" id="252474"/>
    <lineage>
        <taxon>Bacteria</taxon>
        <taxon>Pseudomonadati</taxon>
        <taxon>Pseudomonadota</taxon>
        <taxon>Gammaproteobacteria</taxon>
        <taxon>Chromatiales</taxon>
        <taxon>Ectothiorhodospiraceae</taxon>
        <taxon>Thioalkalivibrio</taxon>
    </lineage>
</organism>
<feature type="domain" description="PAS" evidence="10">
    <location>
        <begin position="166"/>
        <end position="235"/>
    </location>
</feature>
<dbReference type="InterPro" id="IPR039420">
    <property type="entry name" value="WalR-like"/>
</dbReference>
<feature type="domain" description="Response regulatory" evidence="9">
    <location>
        <begin position="15"/>
        <end position="132"/>
    </location>
</feature>
<sequence length="369" mass="40776">MNHSTPNDAAVPGARILCAEDEALLRRDICEELSEAGHVAIEAAHGDEALEQIDAVHPDLILCDINMPGMNGYELLAAVRERGPELADTPFVFLTALSDPREVVDGKRAGADDYLVKPVDFDLLLATVEARLRQVRRMRQKKEDEFAELRRTLGGLGQSRDQGRRSLEFAARALDPVAPGVVLLDRGNRVLLANRAARRMAGDALTLQEGRPPEPVHSEDDRRLREALRRVLAEEPAADDAIECMRLPRDGHRRELLAMIYPLPGSGDQAGWEAGEEEPAAVILLSDPERRARLPEDVLARLFDLTPTEARIALALADGWRTADIARRMDVSNTTVTFHLRNLFQKTDTHRQAELVALVLAGSMTLAVE</sequence>
<evidence type="ECO:0000256" key="6">
    <source>
        <dbReference type="PROSITE-ProRule" id="PRU00169"/>
    </source>
</evidence>
<dbReference type="GO" id="GO:0032993">
    <property type="term" value="C:protein-DNA complex"/>
    <property type="evidence" value="ECO:0007669"/>
    <property type="project" value="TreeGrafter"/>
</dbReference>
<feature type="modified residue" description="4-aspartylphosphate" evidence="6">
    <location>
        <position position="64"/>
    </location>
</feature>
<dbReference type="PROSITE" id="PS50110">
    <property type="entry name" value="RESPONSE_REGULATORY"/>
    <property type="match status" value="1"/>
</dbReference>
<proteinExistence type="predicted"/>
<dbReference type="Pfam" id="PF00072">
    <property type="entry name" value="Response_reg"/>
    <property type="match status" value="1"/>
</dbReference>
<dbReference type="SUPFAM" id="SSF52172">
    <property type="entry name" value="CheY-like"/>
    <property type="match status" value="1"/>
</dbReference>
<evidence type="ECO:0000256" key="4">
    <source>
        <dbReference type="ARBA" id="ARBA00023125"/>
    </source>
</evidence>
<feature type="coiled-coil region" evidence="7">
    <location>
        <begin position="125"/>
        <end position="152"/>
    </location>
</feature>
<keyword evidence="5" id="KW-0804">Transcription</keyword>
<dbReference type="RefSeq" id="WP_077243958.1">
    <property type="nucleotide sequence ID" value="NZ_MUZR01000013.1"/>
</dbReference>